<feature type="region of interest" description="Disordered" evidence="1">
    <location>
        <begin position="1"/>
        <end position="30"/>
    </location>
</feature>
<keyword evidence="2" id="KW-0812">Transmembrane</keyword>
<protein>
    <submittedName>
        <fullName evidence="3">Uncharacterized protein</fullName>
    </submittedName>
</protein>
<keyword evidence="2" id="KW-1133">Transmembrane helix</keyword>
<feature type="region of interest" description="Disordered" evidence="1">
    <location>
        <begin position="421"/>
        <end position="458"/>
    </location>
</feature>
<organism evidence="3 4">
    <name type="scientific">Penicillium flavigenum</name>
    <dbReference type="NCBI Taxonomy" id="254877"/>
    <lineage>
        <taxon>Eukaryota</taxon>
        <taxon>Fungi</taxon>
        <taxon>Dikarya</taxon>
        <taxon>Ascomycota</taxon>
        <taxon>Pezizomycotina</taxon>
        <taxon>Eurotiomycetes</taxon>
        <taxon>Eurotiomycetidae</taxon>
        <taxon>Eurotiales</taxon>
        <taxon>Aspergillaceae</taxon>
        <taxon>Penicillium</taxon>
    </lineage>
</organism>
<name>A0A1V6TS77_9EURO</name>
<proteinExistence type="predicted"/>
<dbReference type="InterPro" id="IPR047975">
    <property type="entry name" value="Heme_bind_FMP"/>
</dbReference>
<keyword evidence="2" id="KW-0472">Membrane</keyword>
<evidence type="ECO:0000256" key="2">
    <source>
        <dbReference type="SAM" id="Phobius"/>
    </source>
</evidence>
<dbReference type="OrthoDB" id="1933717at2759"/>
<dbReference type="EMBL" id="MLQL01000004">
    <property type="protein sequence ID" value="OQE29217.1"/>
    <property type="molecule type" value="Genomic_DNA"/>
</dbReference>
<keyword evidence="4" id="KW-1185">Reference proteome</keyword>
<comment type="caution">
    <text evidence="3">The sequence shown here is derived from an EMBL/GenBank/DDBJ whole genome shotgun (WGS) entry which is preliminary data.</text>
</comment>
<feature type="transmembrane region" description="Helical" evidence="2">
    <location>
        <begin position="619"/>
        <end position="641"/>
    </location>
</feature>
<gene>
    <name evidence="3" type="ORF">PENFLA_c004G03484</name>
</gene>
<evidence type="ECO:0000256" key="1">
    <source>
        <dbReference type="SAM" id="MobiDB-lite"/>
    </source>
</evidence>
<accession>A0A1V6TS77</accession>
<sequence>MATINLPPGFPKIDHPQVGKKPRLPGTQPASLGALAKFTGSFTGTGLNTIFRPNSGPPPLGTSFPNPVSPIPPKFPSDNVLELNLTTETITFAQPLSKVANRGFGSQNDIFLNGVAYIQSVSDVANMETGERDGNPIGIHFETGLWMNIPATENVPVLGDSLVRMGSIPHGTTINAQCLAPTSTYQGPPQISPVSLKPFGEGNIGTKLDLASLNVSDPITPRIPQDLSKFVTAGTITQDILDDPNTVLRNAIEGQNITQTVVFTVSTDPPSPEFGGGAANIAFLLGNPGAGVPNSNAFQMDATFWIETVEYSLMVPPFKSGQASMEIPAPASPLGHPRPIFLVSPPYEITSPKTITVTSTQIQYSQDCGELQYGDFQNTDPEAVAALQTDLEAAHNNATNHAAETSAGCQSTAYGNDIARPASAHLDPRSRDKSSTGGGDIHPSRAGPSEGQSATSPYPSERKYLEICIRTGPWEDRLGEIDVSTVTSDGHLFQKIRNEYDTIRRFSTRLKLTVATNISFVKFTLEDRHRVHIHDQSSCWPPQQMVDERKWELDPSPPLPPPPMPAKSFLHLMSSTGQHPRNIWLRRLPKKLKVRMADEKDPLPVGWGVYIIEGPNKSLISWLFFVSVSVVAVVNLVWAFVKHDGPTFGQTLFTVVQFQDGERELEQLRVLSKSSTPLVEVLL</sequence>
<evidence type="ECO:0000313" key="4">
    <source>
        <dbReference type="Proteomes" id="UP000191342"/>
    </source>
</evidence>
<dbReference type="Proteomes" id="UP000191342">
    <property type="component" value="Unassembled WGS sequence"/>
</dbReference>
<dbReference type="NCBIfam" id="NF040572">
    <property type="entry name" value="heme_bind_FMP"/>
    <property type="match status" value="1"/>
</dbReference>
<reference evidence="4" key="1">
    <citation type="journal article" date="2017" name="Nat. Microbiol.">
        <title>Global analysis of biosynthetic gene clusters reveals vast potential of secondary metabolite production in Penicillium species.</title>
        <authorList>
            <person name="Nielsen J.C."/>
            <person name="Grijseels S."/>
            <person name="Prigent S."/>
            <person name="Ji B."/>
            <person name="Dainat J."/>
            <person name="Nielsen K.F."/>
            <person name="Frisvad J.C."/>
            <person name="Workman M."/>
            <person name="Nielsen J."/>
        </authorList>
    </citation>
    <scope>NUCLEOTIDE SEQUENCE [LARGE SCALE GENOMIC DNA]</scope>
    <source>
        <strain evidence="4">IBT 14082</strain>
    </source>
</reference>
<evidence type="ECO:0000313" key="3">
    <source>
        <dbReference type="EMBL" id="OQE29217.1"/>
    </source>
</evidence>
<dbReference type="AlphaFoldDB" id="A0A1V6TS77"/>